<evidence type="ECO:0000313" key="2">
    <source>
        <dbReference type="EMBL" id="QDR81115.1"/>
    </source>
</evidence>
<evidence type="ECO:0008006" key="4">
    <source>
        <dbReference type="Google" id="ProtNLM"/>
    </source>
</evidence>
<dbReference type="OrthoDB" id="1674256at2"/>
<feature type="chain" id="PRO_5038700020" description="Porin" evidence="1">
    <location>
        <begin position="24"/>
        <end position="286"/>
    </location>
</feature>
<keyword evidence="1" id="KW-0732">Signal</keyword>
<keyword evidence="3" id="KW-1185">Reference proteome</keyword>
<feature type="signal peptide" evidence="1">
    <location>
        <begin position="1"/>
        <end position="23"/>
    </location>
</feature>
<accession>A0A517DUT2</accession>
<dbReference type="InterPro" id="IPR038636">
    <property type="entry name" value="Wzi_sf"/>
</dbReference>
<dbReference type="SUPFAM" id="SSF56935">
    <property type="entry name" value="Porins"/>
    <property type="match status" value="1"/>
</dbReference>
<dbReference type="Gene3D" id="2.40.160.130">
    <property type="entry name" value="Capsule assembly protein Wzi"/>
    <property type="match status" value="1"/>
</dbReference>
<evidence type="ECO:0000256" key="1">
    <source>
        <dbReference type="SAM" id="SignalP"/>
    </source>
</evidence>
<protein>
    <recommendedName>
        <fullName evidence="4">Porin</fullName>
    </recommendedName>
</protein>
<reference evidence="2 3" key="1">
    <citation type="submission" date="2019-02" db="EMBL/GenBank/DDBJ databases">
        <title>Closed genome of Sporomusa termitida DSM 4440.</title>
        <authorList>
            <person name="Poehlein A."/>
            <person name="Daniel R."/>
        </authorList>
    </citation>
    <scope>NUCLEOTIDE SEQUENCE [LARGE SCALE GENOMIC DNA]</scope>
    <source>
        <strain evidence="2 3">DSM 4440</strain>
    </source>
</reference>
<dbReference type="EMBL" id="CP036259">
    <property type="protein sequence ID" value="QDR81115.1"/>
    <property type="molecule type" value="Genomic_DNA"/>
</dbReference>
<dbReference type="Proteomes" id="UP000320776">
    <property type="component" value="Chromosome"/>
</dbReference>
<organism evidence="2 3">
    <name type="scientific">Sporomusa termitida</name>
    <dbReference type="NCBI Taxonomy" id="2377"/>
    <lineage>
        <taxon>Bacteria</taxon>
        <taxon>Bacillati</taxon>
        <taxon>Bacillota</taxon>
        <taxon>Negativicutes</taxon>
        <taxon>Selenomonadales</taxon>
        <taxon>Sporomusaceae</taxon>
        <taxon>Sporomusa</taxon>
    </lineage>
</organism>
<dbReference type="AlphaFoldDB" id="A0A517DUT2"/>
<name>A0A517DUT2_9FIRM</name>
<evidence type="ECO:0000313" key="3">
    <source>
        <dbReference type="Proteomes" id="UP000320776"/>
    </source>
</evidence>
<dbReference type="KEGG" id="sted:SPTER_24710"/>
<sequence>MKKKLLAAAVMAALTVSAASVLAAAPTFAGDANIEYRNQDGSGDYLTNRIRLNVESQIDDNFYIHGRVRMDNDLRNGSAGNETTFDQAYIGAQAGQFDARVGKQSLFVGKGLLLDEDKFTGAQVGIALEGASVNGFYGKDPADAKTRFADVSSAIGNVNVGATFLKEADNNYYALNADTKLADNVVFNVEYAKNDTLSQDGYLAEVAVGEAAKKGDFQYAVSYRDIDAGALPDFTTDSWYQDSKGFRVKGIYKVADAATLTAYQDLGEKQNGADHNRTNIEFAVNF</sequence>
<proteinExistence type="predicted"/>
<dbReference type="RefSeq" id="WP_144350651.1">
    <property type="nucleotide sequence ID" value="NZ_CP036259.1"/>
</dbReference>
<gene>
    <name evidence="2" type="ORF">SPTER_24710</name>
</gene>